<protein>
    <submittedName>
        <fullName evidence="1">Uncharacterized protein</fullName>
    </submittedName>
</protein>
<organism evidence="1 2">
    <name type="scientific">Trichogramma brassicae</name>
    <dbReference type="NCBI Taxonomy" id="86971"/>
    <lineage>
        <taxon>Eukaryota</taxon>
        <taxon>Metazoa</taxon>
        <taxon>Ecdysozoa</taxon>
        <taxon>Arthropoda</taxon>
        <taxon>Hexapoda</taxon>
        <taxon>Insecta</taxon>
        <taxon>Pterygota</taxon>
        <taxon>Neoptera</taxon>
        <taxon>Endopterygota</taxon>
        <taxon>Hymenoptera</taxon>
        <taxon>Apocrita</taxon>
        <taxon>Proctotrupomorpha</taxon>
        <taxon>Chalcidoidea</taxon>
        <taxon>Trichogrammatidae</taxon>
        <taxon>Trichogramma</taxon>
    </lineage>
</organism>
<dbReference type="Proteomes" id="UP000479190">
    <property type="component" value="Unassembled WGS sequence"/>
</dbReference>
<proteinExistence type="predicted"/>
<gene>
    <name evidence="1" type="ORF">TBRA_LOCUS2240</name>
</gene>
<name>A0A6H5I151_9HYME</name>
<reference evidence="1 2" key="1">
    <citation type="submission" date="2020-02" db="EMBL/GenBank/DDBJ databases">
        <authorList>
            <person name="Ferguson B K."/>
        </authorList>
    </citation>
    <scope>NUCLEOTIDE SEQUENCE [LARGE SCALE GENOMIC DNA]</scope>
</reference>
<keyword evidence="2" id="KW-1185">Reference proteome</keyword>
<sequence>MIETSQTFTLKKLYTIKKNQYKVTEELNNTRPEAGNDFNFNPVDSVENENFEKRLLPELSAKHAHEAMELQEMTNEYIIIDYEYEDIIPESPACKEIETETNESEEINLHGQNADEKMTFDDVKLELPSISTTICKSDYQTCRTIVKIDNENQTDNINESISIDFEIKDVKLELPSTSKNICKSNVSSTCLQLCFDSKQLCLHFIKPFRSCTMVPRRFMLKQTRCKLKISITMNKFRYTHNTPTPERPKSLHTSNTCPLAPSPPFPSASNCPVLFNVAARGPAYPPRKTHPHPQ</sequence>
<evidence type="ECO:0000313" key="1">
    <source>
        <dbReference type="EMBL" id="CAB0030233.1"/>
    </source>
</evidence>
<dbReference type="EMBL" id="CADCXV010000446">
    <property type="protein sequence ID" value="CAB0030233.1"/>
    <property type="molecule type" value="Genomic_DNA"/>
</dbReference>
<dbReference type="AlphaFoldDB" id="A0A6H5I151"/>
<accession>A0A6H5I151</accession>
<evidence type="ECO:0000313" key="2">
    <source>
        <dbReference type="Proteomes" id="UP000479190"/>
    </source>
</evidence>
<dbReference type="OrthoDB" id="10641222at2759"/>